<feature type="binding site" evidence="3">
    <location>
        <position position="84"/>
    </location>
    <ligand>
        <name>FAD</name>
        <dbReference type="ChEBI" id="CHEBI:57692"/>
    </ligand>
</feature>
<dbReference type="Gene3D" id="1.25.40.80">
    <property type="match status" value="1"/>
</dbReference>
<dbReference type="RefSeq" id="WP_109564072.1">
    <property type="nucleotide sequence ID" value="NZ_QGDJ01000003.1"/>
</dbReference>
<feature type="binding site" evidence="3">
    <location>
        <begin position="188"/>
        <end position="190"/>
    </location>
    <ligand>
        <name>FAD</name>
        <dbReference type="ChEBI" id="CHEBI:57692"/>
    </ligand>
</feature>
<dbReference type="InterPro" id="IPR036134">
    <property type="entry name" value="Crypto/Photolyase_FAD-like_sf"/>
</dbReference>
<feature type="domain" description="Cryptochrome/DNA photolyase FAD-binding" evidence="4">
    <location>
        <begin position="84"/>
        <end position="219"/>
    </location>
</feature>
<evidence type="ECO:0000256" key="2">
    <source>
        <dbReference type="ARBA" id="ARBA00022827"/>
    </source>
</evidence>
<dbReference type="SUPFAM" id="SSF48173">
    <property type="entry name" value="Cryptochrome/photolyase FAD-binding domain"/>
    <property type="match status" value="1"/>
</dbReference>
<keyword evidence="2 3" id="KW-0274">FAD</keyword>
<accession>A0A2Y9AQ71</accession>
<evidence type="ECO:0000313" key="6">
    <source>
        <dbReference type="EMBL" id="SSA44587.1"/>
    </source>
</evidence>
<reference evidence="6" key="2">
    <citation type="submission" date="2016-10" db="EMBL/GenBank/DDBJ databases">
        <authorList>
            <person name="Cai Z."/>
        </authorList>
    </citation>
    <scope>NUCLEOTIDE SEQUENCE [LARGE SCALE GENOMIC DNA]</scope>
    <source>
        <strain evidence="6">DSM 25227</strain>
    </source>
</reference>
<protein>
    <submittedName>
        <fullName evidence="6">Deoxyribodipyrimidine photo-lyase</fullName>
    </submittedName>
</protein>
<evidence type="ECO:0000313" key="5">
    <source>
        <dbReference type="EMBL" id="PWJ20491.1"/>
    </source>
</evidence>
<evidence type="ECO:0000313" key="7">
    <source>
        <dbReference type="Proteomes" id="UP000245839"/>
    </source>
</evidence>
<comment type="cofactor">
    <cofactor evidence="3">
        <name>FAD</name>
        <dbReference type="ChEBI" id="CHEBI:57692"/>
    </cofactor>
    <text evidence="3">Binds 1 FAD per subunit.</text>
</comment>
<dbReference type="InterPro" id="IPR005101">
    <property type="entry name" value="Cryptochr/Photolyase_FAD-bd"/>
</dbReference>
<feature type="binding site" evidence="3">
    <location>
        <begin position="87"/>
        <end position="94"/>
    </location>
    <ligand>
        <name>FAD</name>
        <dbReference type="ChEBI" id="CHEBI:57692"/>
    </ligand>
</feature>
<reference evidence="8" key="1">
    <citation type="submission" date="2016-10" db="EMBL/GenBank/DDBJ databases">
        <authorList>
            <person name="Varghese N."/>
            <person name="Submissions S."/>
        </authorList>
    </citation>
    <scope>NUCLEOTIDE SEQUENCE [LARGE SCALE GENOMIC DNA]</scope>
    <source>
        <strain evidence="8">DSM 25227</strain>
    </source>
</reference>
<dbReference type="GO" id="GO:0003904">
    <property type="term" value="F:deoxyribodipyrimidine photo-lyase activity"/>
    <property type="evidence" value="ECO:0007669"/>
    <property type="project" value="TreeGrafter"/>
</dbReference>
<proteinExistence type="predicted"/>
<dbReference type="PANTHER" id="PTHR11455">
    <property type="entry name" value="CRYPTOCHROME"/>
    <property type="match status" value="1"/>
</dbReference>
<dbReference type="Proteomes" id="UP000251571">
    <property type="component" value="Unassembled WGS sequence"/>
</dbReference>
<reference evidence="5 7" key="3">
    <citation type="submission" date="2018-03" db="EMBL/GenBank/DDBJ databases">
        <title>Genomic Encyclopedia of Archaeal and Bacterial Type Strains, Phase II (KMG-II): from individual species to whole genera.</title>
        <authorList>
            <person name="Goeker M."/>
        </authorList>
    </citation>
    <scope>NUCLEOTIDE SEQUENCE [LARGE SCALE GENOMIC DNA]</scope>
    <source>
        <strain evidence="5 7">DSM 25227</strain>
    </source>
</reference>
<dbReference type="PANTHER" id="PTHR11455:SF9">
    <property type="entry name" value="CRYPTOCHROME CIRCADIAN CLOCK 5 ISOFORM X1"/>
    <property type="match status" value="1"/>
</dbReference>
<dbReference type="AlphaFoldDB" id="A0A2Y9AQ71"/>
<evidence type="ECO:0000259" key="4">
    <source>
        <dbReference type="Pfam" id="PF03441"/>
    </source>
</evidence>
<keyword evidence="7" id="KW-1185">Reference proteome</keyword>
<name>A0A2Y9AQ71_9RHOB</name>
<keyword evidence="6" id="KW-0456">Lyase</keyword>
<dbReference type="GO" id="GO:0071949">
    <property type="term" value="F:FAD binding"/>
    <property type="evidence" value="ECO:0007669"/>
    <property type="project" value="TreeGrafter"/>
</dbReference>
<evidence type="ECO:0000313" key="8">
    <source>
        <dbReference type="Proteomes" id="UP000251571"/>
    </source>
</evidence>
<dbReference type="Pfam" id="PF03441">
    <property type="entry name" value="FAD_binding_7"/>
    <property type="match status" value="1"/>
</dbReference>
<dbReference type="OrthoDB" id="9772484at2"/>
<gene>
    <name evidence="5" type="ORF">BCF38_103309</name>
    <name evidence="6" type="ORF">SAMN05421539_103309</name>
</gene>
<dbReference type="GO" id="GO:0003677">
    <property type="term" value="F:DNA binding"/>
    <property type="evidence" value="ECO:0007669"/>
    <property type="project" value="TreeGrafter"/>
</dbReference>
<dbReference type="EMBL" id="UETC01000003">
    <property type="protein sequence ID" value="SSA44587.1"/>
    <property type="molecule type" value="Genomic_DNA"/>
</dbReference>
<keyword evidence="1 3" id="KW-0285">Flavoprotein</keyword>
<evidence type="ECO:0000256" key="1">
    <source>
        <dbReference type="ARBA" id="ARBA00022630"/>
    </source>
</evidence>
<dbReference type="Gene3D" id="1.10.579.10">
    <property type="entry name" value="DNA Cyclobutane Dipyrimidine Photolyase, subunit A, domain 3"/>
    <property type="match status" value="1"/>
</dbReference>
<feature type="binding site" evidence="3">
    <location>
        <position position="37"/>
    </location>
    <ligand>
        <name>FAD</name>
        <dbReference type="ChEBI" id="CHEBI:57692"/>
    </ligand>
</feature>
<dbReference type="EMBL" id="QGDJ01000003">
    <property type="protein sequence ID" value="PWJ20491.1"/>
    <property type="molecule type" value="Genomic_DNA"/>
</dbReference>
<dbReference type="Proteomes" id="UP000245839">
    <property type="component" value="Unassembled WGS sequence"/>
</dbReference>
<organism evidence="6 8">
    <name type="scientific">Jannaschia seohaensis</name>
    <dbReference type="NCBI Taxonomy" id="475081"/>
    <lineage>
        <taxon>Bacteria</taxon>
        <taxon>Pseudomonadati</taxon>
        <taxon>Pseudomonadota</taxon>
        <taxon>Alphaproteobacteria</taxon>
        <taxon>Rhodobacterales</taxon>
        <taxon>Roseobacteraceae</taxon>
        <taxon>Jannaschia</taxon>
    </lineage>
</organism>
<evidence type="ECO:0000256" key="3">
    <source>
        <dbReference type="PIRSR" id="PIRSR602081-1"/>
    </source>
</evidence>
<sequence length="415" mass="46002">MVQLALFPGTDNGTLTPSRAAGLDRLRAFVPRAGRDYAGKRNSDLPGHPHVSRLSPWTRHRAVTEAEIAAAVLERFAPSTAEKFLQEVLWRTYFKGWLERRPGVWADYRRGLDAARNRLATESGLRRAWEQACLGETGIAPFDHWARELGETGYLHNHARMWFASIWTHTLDLPWELGADFFLRHLLDGDSASNTLSWRWVVGLHTQGKTYRARASNIAKFTGGRWDAATLGHQLAREDQVHIPDAPPHPDLGPVPEDADWDRGKRTGLLLHEDDLHPDYLFARGLAPDAAIVLIAPEDRSPLAVSPNVTAFTEALAKDAATRLRDRCGDMPVATAPEAVVAWAEAAGLEQIVTPYAPVGPGRDALDRVAAALDLPVIRPLRAWDQTAWPYATAGFFKVKSKMTRILEAIPQDLG</sequence>
<dbReference type="InterPro" id="IPR002081">
    <property type="entry name" value="Cryptochrome/DNA_photolyase_1"/>
</dbReference>